<comment type="function">
    <text evidence="16">Catalyzes the phosphorylation of pantothenate (Pan), the first step in CoA biosynthesis.</text>
</comment>
<dbReference type="PANTHER" id="PTHR34265">
    <property type="entry name" value="TYPE III PANTOTHENATE KINASE"/>
    <property type="match status" value="1"/>
</dbReference>
<evidence type="ECO:0000256" key="15">
    <source>
        <dbReference type="ARBA" id="ARBA00040883"/>
    </source>
</evidence>
<keyword evidence="11 16" id="KW-0067">ATP-binding</keyword>
<evidence type="ECO:0000256" key="10">
    <source>
        <dbReference type="ARBA" id="ARBA00022777"/>
    </source>
</evidence>
<protein>
    <recommendedName>
        <fullName evidence="15 16">Type III pantothenate kinase</fullName>
        <ecNumber evidence="6 16">2.7.1.33</ecNumber>
    </recommendedName>
    <alternativeName>
        <fullName evidence="16">PanK-III</fullName>
    </alternativeName>
    <alternativeName>
        <fullName evidence="16">Pantothenic acid kinase</fullName>
    </alternativeName>
</protein>
<dbReference type="UniPathway" id="UPA00241">
    <property type="reaction ID" value="UER00352"/>
</dbReference>
<feature type="binding site" evidence="16">
    <location>
        <position position="132"/>
    </location>
    <ligand>
        <name>ATP</name>
        <dbReference type="ChEBI" id="CHEBI:30616"/>
    </ligand>
</feature>
<evidence type="ECO:0000256" key="8">
    <source>
        <dbReference type="ARBA" id="ARBA00022679"/>
    </source>
</evidence>
<comment type="subcellular location">
    <subcellularLocation>
        <location evidence="3 16">Cytoplasm</location>
    </subcellularLocation>
</comment>
<comment type="cofactor">
    <cofactor evidence="2">
        <name>K(+)</name>
        <dbReference type="ChEBI" id="CHEBI:29103"/>
    </cofactor>
</comment>
<keyword evidence="12 16" id="KW-0630">Potassium</keyword>
<dbReference type="GO" id="GO:0015937">
    <property type="term" value="P:coenzyme A biosynthetic process"/>
    <property type="evidence" value="ECO:0007669"/>
    <property type="project" value="UniProtKB-UniRule"/>
</dbReference>
<dbReference type="InterPro" id="IPR004619">
    <property type="entry name" value="Type_III_PanK"/>
</dbReference>
<dbReference type="CDD" id="cd24015">
    <property type="entry name" value="ASKHA_NBD_PanK-III"/>
    <property type="match status" value="1"/>
</dbReference>
<evidence type="ECO:0000256" key="9">
    <source>
        <dbReference type="ARBA" id="ARBA00022741"/>
    </source>
</evidence>
<feature type="binding site" evidence="16">
    <location>
        <position position="129"/>
    </location>
    <ligand>
        <name>K(+)</name>
        <dbReference type="ChEBI" id="CHEBI:29103"/>
    </ligand>
</feature>
<keyword evidence="9 16" id="KW-0547">Nucleotide-binding</keyword>
<dbReference type="Proteomes" id="UP000260773">
    <property type="component" value="Unassembled WGS sequence"/>
</dbReference>
<sequence>MIMAIDVSNTNITLGTFKGEKLLKIYRVTTKVPRTSDEYGVLLRDLVRLSNASHHDIEGVIIASVVPNVMYSLTNACIKYFHVHPVIVGPGVKTGVKVGAENPKEAGSDLIVNAAAVKELYGVPAIVIDYGTATSYQLVLEDGKLDSVVIAPGIQTSVQALTSDAARIPEVEIRKPKTILTKDTTECIQAGIVYGTIGETEYIVRKMKEESGLENIKVVATGGFGKVIADETDVIDIYDNMLTLQGLRIIYYKNATAGRKSRKIQT</sequence>
<evidence type="ECO:0000256" key="13">
    <source>
        <dbReference type="ARBA" id="ARBA00022993"/>
    </source>
</evidence>
<organism evidence="17 18">
    <name type="scientific">Coprococcus catus</name>
    <dbReference type="NCBI Taxonomy" id="116085"/>
    <lineage>
        <taxon>Bacteria</taxon>
        <taxon>Bacillati</taxon>
        <taxon>Bacillota</taxon>
        <taxon>Clostridia</taxon>
        <taxon>Lachnospirales</taxon>
        <taxon>Lachnospiraceae</taxon>
        <taxon>Coprococcus</taxon>
    </lineage>
</organism>
<evidence type="ECO:0000256" key="14">
    <source>
        <dbReference type="ARBA" id="ARBA00038036"/>
    </source>
</evidence>
<keyword evidence="16" id="KW-0479">Metal-binding</keyword>
<keyword evidence="13 16" id="KW-0173">Coenzyme A biosynthesis</keyword>
<evidence type="ECO:0000256" key="3">
    <source>
        <dbReference type="ARBA" id="ARBA00004496"/>
    </source>
</evidence>
<dbReference type="Pfam" id="PF03309">
    <property type="entry name" value="Pan_kinase"/>
    <property type="match status" value="1"/>
</dbReference>
<accession>A0A3E2TNQ1</accession>
<comment type="subunit">
    <text evidence="5 16">Homodimer.</text>
</comment>
<feature type="binding site" evidence="16">
    <location>
        <begin position="6"/>
        <end position="13"/>
    </location>
    <ligand>
        <name>ATP</name>
        <dbReference type="ChEBI" id="CHEBI:30616"/>
    </ligand>
</feature>
<dbReference type="AlphaFoldDB" id="A0A3E2TNQ1"/>
<name>A0A3E2TNQ1_9FIRM</name>
<comment type="caution">
    <text evidence="17">The sequence shown here is derived from an EMBL/GenBank/DDBJ whole genome shotgun (WGS) entry which is preliminary data.</text>
</comment>
<dbReference type="InterPro" id="IPR043129">
    <property type="entry name" value="ATPase_NBD"/>
</dbReference>
<dbReference type="EC" id="2.7.1.33" evidence="6 16"/>
<feature type="active site" description="Proton acceptor" evidence="16">
    <location>
        <position position="109"/>
    </location>
</feature>
<proteinExistence type="inferred from homology"/>
<reference evidence="17 18" key="1">
    <citation type="submission" date="2018-08" db="EMBL/GenBank/DDBJ databases">
        <title>A genome reference for cultivated species of the human gut microbiota.</title>
        <authorList>
            <person name="Zou Y."/>
            <person name="Xue W."/>
            <person name="Luo G."/>
        </authorList>
    </citation>
    <scope>NUCLEOTIDE SEQUENCE [LARGE SCALE GENOMIC DNA]</scope>
    <source>
        <strain evidence="17 18">AF45-17</strain>
    </source>
</reference>
<comment type="pathway">
    <text evidence="4 16">Cofactor biosynthesis; coenzyme A biosynthesis; CoA from (R)-pantothenate: step 1/5.</text>
</comment>
<evidence type="ECO:0000256" key="6">
    <source>
        <dbReference type="ARBA" id="ARBA00012102"/>
    </source>
</evidence>
<evidence type="ECO:0000256" key="2">
    <source>
        <dbReference type="ARBA" id="ARBA00001958"/>
    </source>
</evidence>
<comment type="caution">
    <text evidence="16">Lacks conserved residue(s) required for the propagation of feature annotation.</text>
</comment>
<evidence type="ECO:0000256" key="12">
    <source>
        <dbReference type="ARBA" id="ARBA00022958"/>
    </source>
</evidence>
<evidence type="ECO:0000256" key="11">
    <source>
        <dbReference type="ARBA" id="ARBA00022840"/>
    </source>
</evidence>
<keyword evidence="8 16" id="KW-0808">Transferase</keyword>
<dbReference type="PANTHER" id="PTHR34265:SF1">
    <property type="entry name" value="TYPE III PANTOTHENATE KINASE"/>
    <property type="match status" value="1"/>
</dbReference>
<evidence type="ECO:0000313" key="17">
    <source>
        <dbReference type="EMBL" id="RGB79974.1"/>
    </source>
</evidence>
<comment type="catalytic activity">
    <reaction evidence="1 16">
        <text>(R)-pantothenate + ATP = (R)-4'-phosphopantothenate + ADP + H(+)</text>
        <dbReference type="Rhea" id="RHEA:16373"/>
        <dbReference type="ChEBI" id="CHEBI:10986"/>
        <dbReference type="ChEBI" id="CHEBI:15378"/>
        <dbReference type="ChEBI" id="CHEBI:29032"/>
        <dbReference type="ChEBI" id="CHEBI:30616"/>
        <dbReference type="ChEBI" id="CHEBI:456216"/>
        <dbReference type="EC" id="2.7.1.33"/>
    </reaction>
</comment>
<dbReference type="NCBIfam" id="NF009855">
    <property type="entry name" value="PRK13321.1"/>
    <property type="match status" value="1"/>
</dbReference>
<evidence type="ECO:0000313" key="18">
    <source>
        <dbReference type="Proteomes" id="UP000260773"/>
    </source>
</evidence>
<feature type="binding site" evidence="16">
    <location>
        <position position="184"/>
    </location>
    <ligand>
        <name>substrate</name>
    </ligand>
</feature>
<dbReference type="Gene3D" id="3.30.420.40">
    <property type="match status" value="2"/>
</dbReference>
<evidence type="ECO:0000256" key="5">
    <source>
        <dbReference type="ARBA" id="ARBA00011738"/>
    </source>
</evidence>
<keyword evidence="10 16" id="KW-0418">Kinase</keyword>
<evidence type="ECO:0000256" key="16">
    <source>
        <dbReference type="HAMAP-Rule" id="MF_01274"/>
    </source>
</evidence>
<dbReference type="SUPFAM" id="SSF53067">
    <property type="entry name" value="Actin-like ATPase domain"/>
    <property type="match status" value="2"/>
</dbReference>
<evidence type="ECO:0000256" key="4">
    <source>
        <dbReference type="ARBA" id="ARBA00005225"/>
    </source>
</evidence>
<evidence type="ECO:0000256" key="7">
    <source>
        <dbReference type="ARBA" id="ARBA00022490"/>
    </source>
</evidence>
<gene>
    <name evidence="16" type="primary">coaX</name>
    <name evidence="17" type="ORF">DW070_07875</name>
</gene>
<dbReference type="GO" id="GO:0005737">
    <property type="term" value="C:cytoplasm"/>
    <property type="evidence" value="ECO:0007669"/>
    <property type="project" value="UniProtKB-SubCell"/>
</dbReference>
<dbReference type="GO" id="GO:0046872">
    <property type="term" value="F:metal ion binding"/>
    <property type="evidence" value="ECO:0007669"/>
    <property type="project" value="UniProtKB-KW"/>
</dbReference>
<comment type="similarity">
    <text evidence="14 16">Belongs to the type III pantothenate kinase family.</text>
</comment>
<dbReference type="GO" id="GO:0005524">
    <property type="term" value="F:ATP binding"/>
    <property type="evidence" value="ECO:0007669"/>
    <property type="project" value="UniProtKB-UniRule"/>
</dbReference>
<evidence type="ECO:0000256" key="1">
    <source>
        <dbReference type="ARBA" id="ARBA00001206"/>
    </source>
</evidence>
<comment type="cofactor">
    <cofactor evidence="16">
        <name>NH4(+)</name>
        <dbReference type="ChEBI" id="CHEBI:28938"/>
    </cofactor>
    <cofactor evidence="16">
        <name>K(+)</name>
        <dbReference type="ChEBI" id="CHEBI:29103"/>
    </cofactor>
    <text evidence="16">A monovalent cation. Ammonium or potassium.</text>
</comment>
<feature type="binding site" evidence="16">
    <location>
        <begin position="107"/>
        <end position="110"/>
    </location>
    <ligand>
        <name>substrate</name>
    </ligand>
</feature>
<dbReference type="RefSeq" id="WP_117528213.1">
    <property type="nucleotide sequence ID" value="NZ_JAQDKA010000023.1"/>
</dbReference>
<dbReference type="GO" id="GO:0004594">
    <property type="term" value="F:pantothenate kinase activity"/>
    <property type="evidence" value="ECO:0007669"/>
    <property type="project" value="UniProtKB-UniRule"/>
</dbReference>
<dbReference type="EMBL" id="QVEP01000015">
    <property type="protein sequence ID" value="RGB79974.1"/>
    <property type="molecule type" value="Genomic_DNA"/>
</dbReference>
<dbReference type="HAMAP" id="MF_01274">
    <property type="entry name" value="Pantothen_kinase_3"/>
    <property type="match status" value="1"/>
</dbReference>
<keyword evidence="7 16" id="KW-0963">Cytoplasm</keyword>
<dbReference type="NCBIfam" id="TIGR00671">
    <property type="entry name" value="baf"/>
    <property type="match status" value="1"/>
</dbReference>